<dbReference type="GeneID" id="55813394"/>
<protein>
    <submittedName>
        <fullName evidence="1">Uncharacterized protein</fullName>
    </submittedName>
</protein>
<reference evidence="1 2" key="1">
    <citation type="submission" date="2019-06" db="EMBL/GenBank/DDBJ databases">
        <authorList>
            <person name="Alexander J."/>
            <person name="Ertsgaard D.J."/>
            <person name="Fields K.L."/>
            <person name="Fields S.B."/>
            <person name="Humphreys H."/>
            <person name="Kinneman J.E."/>
            <person name="Nelson N.D."/>
            <person name="Olakunle E.K."/>
            <person name="Reimer A.C."/>
            <person name="Robertson C."/>
            <person name="Ross G.V."/>
            <person name="Bonilla J.A."/>
            <person name="Klyczek K."/>
            <person name="Garlena R.A."/>
            <person name="Russell D.A."/>
            <person name="Pope W.H."/>
            <person name="Jacobs-Sera D."/>
            <person name="Hatfull G.F."/>
        </authorList>
    </citation>
    <scope>NUCLEOTIDE SEQUENCE [LARGE SCALE GENOMIC DNA]</scope>
</reference>
<proteinExistence type="predicted"/>
<accession>A0A514TZ01</accession>
<sequence>MDSTPEHRPGPARDKYSDLVAYLKKHPAEWVKLRTASTNAAAWAAAHQIRTGRRAAFRPAGEFEAYTQGPDIVVRYIGPQTTPQDGTK</sequence>
<organism evidence="1 2">
    <name type="scientific">Arthrobacter phage Vibaki</name>
    <dbReference type="NCBI Taxonomy" id="2593333"/>
    <lineage>
        <taxon>Viruses</taxon>
        <taxon>Duplodnaviria</taxon>
        <taxon>Heunggongvirae</taxon>
        <taxon>Uroviricota</taxon>
        <taxon>Caudoviricetes</taxon>
        <taxon>Berryhillviridae</taxon>
        <taxon>Vibakivirus</taxon>
        <taxon>Vibakivirus vibaki</taxon>
    </lineage>
</organism>
<evidence type="ECO:0000313" key="2">
    <source>
        <dbReference type="Proteomes" id="UP000318687"/>
    </source>
</evidence>
<gene>
    <name evidence="1" type="primary">41</name>
    <name evidence="1" type="ORF">SEA_VIBAKI_41</name>
</gene>
<evidence type="ECO:0000313" key="1">
    <source>
        <dbReference type="EMBL" id="QDK01921.1"/>
    </source>
</evidence>
<dbReference type="EMBL" id="MN096362">
    <property type="protein sequence ID" value="QDK01921.1"/>
    <property type="molecule type" value="Genomic_DNA"/>
</dbReference>
<keyword evidence="2" id="KW-1185">Reference proteome</keyword>
<dbReference type="Proteomes" id="UP000318687">
    <property type="component" value="Segment"/>
</dbReference>
<dbReference type="KEGG" id="vg:55813394"/>
<dbReference type="RefSeq" id="YP_009884018.1">
    <property type="nucleotide sequence ID" value="NC_049465.1"/>
</dbReference>
<name>A0A514TZ01_9CAUD</name>